<gene>
    <name evidence="14" type="primary">105316485</name>
</gene>
<dbReference type="PIRSF" id="PIRSF000587">
    <property type="entry name" value="PI3K_Vps34"/>
    <property type="match status" value="1"/>
</dbReference>
<dbReference type="InterPro" id="IPR008290">
    <property type="entry name" value="PI3K_Vps34"/>
</dbReference>
<proteinExistence type="inferred from homology"/>
<dbReference type="PROSITE" id="PS00915">
    <property type="entry name" value="PI3_4_KINASE_1"/>
    <property type="match status" value="1"/>
</dbReference>
<dbReference type="GO" id="GO:0006897">
    <property type="term" value="P:endocytosis"/>
    <property type="evidence" value="ECO:0007669"/>
    <property type="project" value="TreeGrafter"/>
</dbReference>
<dbReference type="SMART" id="SM00142">
    <property type="entry name" value="PI3K_C2"/>
    <property type="match status" value="1"/>
</dbReference>
<feature type="region of interest" description="Disordered" evidence="10">
    <location>
        <begin position="462"/>
        <end position="489"/>
    </location>
</feature>
<dbReference type="Proteomes" id="UP000007879">
    <property type="component" value="Unassembled WGS sequence"/>
</dbReference>
<dbReference type="PROSITE" id="PS51545">
    <property type="entry name" value="PIK_HELICAL"/>
    <property type="match status" value="1"/>
</dbReference>
<dbReference type="InParanoid" id="A0A1X7VLA5"/>
<organism evidence="14">
    <name type="scientific">Amphimedon queenslandica</name>
    <name type="common">Sponge</name>
    <dbReference type="NCBI Taxonomy" id="400682"/>
    <lineage>
        <taxon>Eukaryota</taxon>
        <taxon>Metazoa</taxon>
        <taxon>Porifera</taxon>
        <taxon>Demospongiae</taxon>
        <taxon>Heteroscleromorpha</taxon>
        <taxon>Haplosclerida</taxon>
        <taxon>Niphatidae</taxon>
        <taxon>Amphimedon</taxon>
    </lineage>
</organism>
<dbReference type="Gene3D" id="2.60.40.150">
    <property type="entry name" value="C2 domain"/>
    <property type="match status" value="1"/>
</dbReference>
<reference evidence="15" key="1">
    <citation type="journal article" date="2010" name="Nature">
        <title>The Amphimedon queenslandica genome and the evolution of animal complexity.</title>
        <authorList>
            <person name="Srivastava M."/>
            <person name="Simakov O."/>
            <person name="Chapman J."/>
            <person name="Fahey B."/>
            <person name="Gauthier M.E."/>
            <person name="Mitros T."/>
            <person name="Richards G.S."/>
            <person name="Conaco C."/>
            <person name="Dacre M."/>
            <person name="Hellsten U."/>
            <person name="Larroux C."/>
            <person name="Putnam N.H."/>
            <person name="Stanke M."/>
            <person name="Adamska M."/>
            <person name="Darling A."/>
            <person name="Degnan S.M."/>
            <person name="Oakley T.H."/>
            <person name="Plachetzki D.C."/>
            <person name="Zhai Y."/>
            <person name="Adamski M."/>
            <person name="Calcino A."/>
            <person name="Cummins S.F."/>
            <person name="Goodstein D.M."/>
            <person name="Harris C."/>
            <person name="Jackson D.J."/>
            <person name="Leys S.P."/>
            <person name="Shu S."/>
            <person name="Woodcroft B.J."/>
            <person name="Vervoort M."/>
            <person name="Kosik K.S."/>
            <person name="Manning G."/>
            <person name="Degnan B.M."/>
            <person name="Rokhsar D.S."/>
        </authorList>
    </citation>
    <scope>NUCLEOTIDE SEQUENCE [LARGE SCALE GENOMIC DNA]</scope>
</reference>
<keyword evidence="5 8" id="KW-0418">Kinase</keyword>
<dbReference type="InterPro" id="IPR000403">
    <property type="entry name" value="PI3/4_kinase_cat_dom"/>
</dbReference>
<dbReference type="SMART" id="SM00146">
    <property type="entry name" value="PI3Kc"/>
    <property type="match status" value="1"/>
</dbReference>
<dbReference type="GO" id="GO:0034271">
    <property type="term" value="C:phosphatidylinositol 3-kinase complex, class III, type I"/>
    <property type="evidence" value="ECO:0007669"/>
    <property type="project" value="TreeGrafter"/>
</dbReference>
<dbReference type="SUPFAM" id="SSF49562">
    <property type="entry name" value="C2 domain (Calcium/lipid-binding domain, CaLB)"/>
    <property type="match status" value="1"/>
</dbReference>
<dbReference type="PANTHER" id="PTHR10048">
    <property type="entry name" value="PHOSPHATIDYLINOSITOL KINASE"/>
    <property type="match status" value="1"/>
</dbReference>
<dbReference type="InterPro" id="IPR036940">
    <property type="entry name" value="PI3/4_kinase_cat_sf"/>
</dbReference>
<keyword evidence="15" id="KW-1185">Reference proteome</keyword>
<sequence length="943" mass="107721">MANFLQESSDKFCYVYSCELDNPIRIKIGTLEGQIKKKDANAVISDPLLQFSGQYVSEYSDFYVQAIVYANGKPLCLPVRTSYKPFTKRWNWNEWLQIPLRYKDLPRNAILGLTVYDIQGPREVTPVGGTTVSLFNRHSCLRRGFRDLRLWPETEADCSLQDSTPGLPVGQEGSEMDRLAKLVQQHRKGRMMPVDWLDRLTFREIEQVNEREKRESNYIFLTIEFPKFHVDTIEYNVIFFEPDGDLLDESLVASDYSVVQEPDKNLENLVESKHHKLSHSLRIGSGALELKPNPETKTRLQAIIQQPPTQSLNTDDKSLIWQFRYYLSLDKGALTKFLQCVDWGSNQESEEALDLLAKWQPLEPAAALELLTPKFQSPVHPRVRKYAMSRLQCADNEELLLYLLQLVQALRYETPSFSERATSAFVPTLVADQVYSEATHTQLEAQLSDAFKEDDEEEKGFVSLSVRETNSDSDSDDGDESRRIGGLMSPDTPPVLGRDYINPLASFESSIISVDLSSSTLMSASVVEVEFPDLASFLIARACRSTRLANYFHWYVYVECQEDKDPASKEKYESIRSKFLDDLRNSPRPKWRKRYAMLIQQVELVDQLSGLMKTLLASKDDRIKKMEKLQSIIKGDVGLVRFKQLIRLPVDPHIQATGIIPSEATLFKSALMPARFNFKVKSGEKYSVMFKVGDDLRQDQLILQMIMLIDRLLRRENLDLKLTPYKVLACSGTLGFVQLIQRSDTVAHILATHKSIQAYFRAHGSSDKGAYGISPEIMDTYIKSCAGYSVITYLLSVGDRHLDNLLLMETGNLIHIDFGYILGRDPKIFPPPMRLSKEMVDAMGGTSSKEFSQFREHCYNAFLTLRRSANLFLNLFSLMLDSGVPDIALEPDKTVQKVEDKFRLDLSDEEAVKYLQGLIDLSIRAIFPELFEKIHKIAQDFRK</sequence>
<evidence type="ECO:0000313" key="15">
    <source>
        <dbReference type="Proteomes" id="UP000007879"/>
    </source>
</evidence>
<name>A0A1X7VLA5_AMPQE</name>
<dbReference type="InterPro" id="IPR016024">
    <property type="entry name" value="ARM-type_fold"/>
</dbReference>
<dbReference type="FunCoup" id="A0A1X7VLA5">
    <property type="interactions" value="654"/>
</dbReference>
<protein>
    <recommendedName>
        <fullName evidence="2 8">Phosphatidylinositol 3-kinase catalytic subunit type 3</fullName>
        <ecNumber evidence="1 8">2.7.1.137</ecNumber>
    </recommendedName>
</protein>
<dbReference type="PROSITE" id="PS00916">
    <property type="entry name" value="PI3_4_KINASE_2"/>
    <property type="match status" value="1"/>
</dbReference>
<dbReference type="Gene3D" id="1.25.40.70">
    <property type="entry name" value="Phosphatidylinositol 3-kinase, accessory domain (PIK)"/>
    <property type="match status" value="1"/>
</dbReference>
<dbReference type="FunFam" id="3.30.1010.10:FF:000002">
    <property type="entry name" value="Phosphatidylinositol 3-kinase catalytic subunit type 3"/>
    <property type="match status" value="1"/>
</dbReference>
<evidence type="ECO:0000313" key="14">
    <source>
        <dbReference type="EnsemblMetazoa" id="Aqu2.1.41166_001"/>
    </source>
</evidence>
<dbReference type="Pfam" id="PF00792">
    <property type="entry name" value="PI3K_C2"/>
    <property type="match status" value="1"/>
</dbReference>
<dbReference type="Gene3D" id="3.30.1010.10">
    <property type="entry name" value="Phosphatidylinositol 3-kinase Catalytic Subunit, Chain A, domain 4"/>
    <property type="match status" value="1"/>
</dbReference>
<keyword evidence="3 8" id="KW-0808">Transferase</keyword>
<evidence type="ECO:0000256" key="6">
    <source>
        <dbReference type="ARBA" id="ARBA00022840"/>
    </source>
</evidence>
<dbReference type="PANTHER" id="PTHR10048:SF7">
    <property type="entry name" value="PHOSPHATIDYLINOSITOL 3-KINASE CATALYTIC SUBUNIT TYPE 3"/>
    <property type="match status" value="1"/>
</dbReference>
<dbReference type="Pfam" id="PF00613">
    <property type="entry name" value="PI3Ka"/>
    <property type="match status" value="1"/>
</dbReference>
<dbReference type="SUPFAM" id="SSF56112">
    <property type="entry name" value="Protein kinase-like (PK-like)"/>
    <property type="match status" value="1"/>
</dbReference>
<dbReference type="CDD" id="cd00896">
    <property type="entry name" value="PI3Kc_III"/>
    <property type="match status" value="1"/>
</dbReference>
<evidence type="ECO:0000256" key="7">
    <source>
        <dbReference type="ARBA" id="ARBA00023985"/>
    </source>
</evidence>
<dbReference type="InterPro" id="IPR011009">
    <property type="entry name" value="Kinase-like_dom_sf"/>
</dbReference>
<dbReference type="InterPro" id="IPR057756">
    <property type="entry name" value="PI3-kinase_type3/VPS34_cat"/>
</dbReference>
<dbReference type="Pfam" id="PF00454">
    <property type="entry name" value="PI3_PI4_kinase"/>
    <property type="match status" value="1"/>
</dbReference>
<dbReference type="InterPro" id="IPR002420">
    <property type="entry name" value="PI3K-type_C2_dom"/>
</dbReference>
<dbReference type="AlphaFoldDB" id="A0A1X7VLA5"/>
<dbReference type="GO" id="GO:0048015">
    <property type="term" value="P:phosphatidylinositol-mediated signaling"/>
    <property type="evidence" value="ECO:0007669"/>
    <property type="project" value="TreeGrafter"/>
</dbReference>
<dbReference type="InterPro" id="IPR042236">
    <property type="entry name" value="PI3K_accessory_sf"/>
</dbReference>
<dbReference type="KEGG" id="aqu:105316485"/>
<dbReference type="GO" id="GO:0000407">
    <property type="term" value="C:phagophore assembly site"/>
    <property type="evidence" value="ECO:0007669"/>
    <property type="project" value="TreeGrafter"/>
</dbReference>
<evidence type="ECO:0000259" key="12">
    <source>
        <dbReference type="PROSITE" id="PS51545"/>
    </source>
</evidence>
<feature type="domain" description="PI3K/PI4K catalytic" evidence="11">
    <location>
        <begin position="660"/>
        <end position="927"/>
    </location>
</feature>
<dbReference type="SUPFAM" id="SSF48371">
    <property type="entry name" value="ARM repeat"/>
    <property type="match status" value="1"/>
</dbReference>
<dbReference type="InterPro" id="IPR015433">
    <property type="entry name" value="PI3/4_kinase"/>
</dbReference>
<feature type="domain" description="PIK helical" evidence="12">
    <location>
        <begin position="286"/>
        <end position="582"/>
    </location>
</feature>
<dbReference type="GO" id="GO:0000045">
    <property type="term" value="P:autophagosome assembly"/>
    <property type="evidence" value="ECO:0007669"/>
    <property type="project" value="TreeGrafter"/>
</dbReference>
<accession>A0A1X7VLA5</accession>
<dbReference type="InterPro" id="IPR001263">
    <property type="entry name" value="PI3K_accessory_dom"/>
</dbReference>
<comment type="similarity">
    <text evidence="8 9">Belongs to the PI3/PI4-kinase family.</text>
</comment>
<comment type="catalytic activity">
    <reaction evidence="7">
        <text>a 1,2-diacyl-sn-glycero-3-phospho-(1D-myo-inositol) + ATP = a 1,2-diacyl-sn-glycero-3-phospho-(1D-myo-inositol-3-phosphate) + ADP + H(+)</text>
        <dbReference type="Rhea" id="RHEA:12709"/>
        <dbReference type="ChEBI" id="CHEBI:15378"/>
        <dbReference type="ChEBI" id="CHEBI:30616"/>
        <dbReference type="ChEBI" id="CHEBI:57880"/>
        <dbReference type="ChEBI" id="CHEBI:58088"/>
        <dbReference type="ChEBI" id="CHEBI:456216"/>
        <dbReference type="EC" id="2.7.1.137"/>
    </reaction>
    <physiologicalReaction direction="left-to-right" evidence="7">
        <dbReference type="Rhea" id="RHEA:12710"/>
    </physiologicalReaction>
</comment>
<dbReference type="InterPro" id="IPR018936">
    <property type="entry name" value="PI3/4_kinase_CS"/>
</dbReference>
<dbReference type="EnsemblMetazoa" id="Aqu2.1.41166_001">
    <property type="protein sequence ID" value="Aqu2.1.41166_001"/>
    <property type="gene ID" value="Aqu2.1.41166"/>
</dbReference>
<dbReference type="EnsemblMetazoa" id="XM_020007145.1">
    <property type="protein sequence ID" value="XP_019862704.1"/>
    <property type="gene ID" value="LOC105316485"/>
</dbReference>
<dbReference type="GO" id="GO:0005524">
    <property type="term" value="F:ATP binding"/>
    <property type="evidence" value="ECO:0007669"/>
    <property type="project" value="UniProtKB-UniRule"/>
</dbReference>
<dbReference type="SMART" id="SM00145">
    <property type="entry name" value="PI3Ka"/>
    <property type="match status" value="1"/>
</dbReference>
<dbReference type="FunFam" id="1.10.1070.11:FF:000002">
    <property type="entry name" value="Phosphatidylinositol 3-kinase catalytic subunit type 3"/>
    <property type="match status" value="1"/>
</dbReference>
<evidence type="ECO:0000259" key="11">
    <source>
        <dbReference type="PROSITE" id="PS50290"/>
    </source>
</evidence>
<feature type="domain" description="C2 PI3K-type" evidence="13">
    <location>
        <begin position="40"/>
        <end position="190"/>
    </location>
</feature>
<evidence type="ECO:0000256" key="1">
    <source>
        <dbReference type="ARBA" id="ARBA00012073"/>
    </source>
</evidence>
<evidence type="ECO:0000256" key="10">
    <source>
        <dbReference type="SAM" id="MobiDB-lite"/>
    </source>
</evidence>
<dbReference type="GO" id="GO:0005777">
    <property type="term" value="C:peroxisome"/>
    <property type="evidence" value="ECO:0007669"/>
    <property type="project" value="TreeGrafter"/>
</dbReference>
<dbReference type="PROSITE" id="PS50290">
    <property type="entry name" value="PI3_4_KINASE_3"/>
    <property type="match status" value="1"/>
</dbReference>
<evidence type="ECO:0000259" key="13">
    <source>
        <dbReference type="PROSITE" id="PS51547"/>
    </source>
</evidence>
<reference evidence="14" key="2">
    <citation type="submission" date="2017-05" db="UniProtKB">
        <authorList>
            <consortium name="EnsemblMetazoa"/>
        </authorList>
    </citation>
    <scope>IDENTIFICATION</scope>
</reference>
<dbReference type="OrthoDB" id="67688at2759"/>
<evidence type="ECO:0000256" key="5">
    <source>
        <dbReference type="ARBA" id="ARBA00022777"/>
    </source>
</evidence>
<dbReference type="GO" id="GO:0005768">
    <property type="term" value="C:endosome"/>
    <property type="evidence" value="ECO:0007669"/>
    <property type="project" value="TreeGrafter"/>
</dbReference>
<dbReference type="GO" id="GO:0016303">
    <property type="term" value="F:1-phosphatidylinositol-3-kinase activity"/>
    <property type="evidence" value="ECO:0007669"/>
    <property type="project" value="UniProtKB-UniRule"/>
</dbReference>
<dbReference type="InterPro" id="IPR035892">
    <property type="entry name" value="C2_domain_sf"/>
</dbReference>
<evidence type="ECO:0000256" key="9">
    <source>
        <dbReference type="PROSITE-ProRule" id="PRU00880"/>
    </source>
</evidence>
<dbReference type="EC" id="2.7.1.137" evidence="1 8"/>
<dbReference type="CDD" id="cd08397">
    <property type="entry name" value="C2_PI3K_class_III"/>
    <property type="match status" value="1"/>
</dbReference>
<dbReference type="GO" id="GO:0034272">
    <property type="term" value="C:phosphatidylinositol 3-kinase complex, class III, type II"/>
    <property type="evidence" value="ECO:0007669"/>
    <property type="project" value="TreeGrafter"/>
</dbReference>
<evidence type="ECO:0000256" key="8">
    <source>
        <dbReference type="PIRNR" id="PIRNR000587"/>
    </source>
</evidence>
<evidence type="ECO:0000256" key="4">
    <source>
        <dbReference type="ARBA" id="ARBA00022741"/>
    </source>
</evidence>
<keyword evidence="6 8" id="KW-0067">ATP-binding</keyword>
<dbReference type="STRING" id="400682.A0A1X7VLA5"/>
<dbReference type="Gene3D" id="1.10.1070.11">
    <property type="entry name" value="Phosphatidylinositol 3-/4-kinase, catalytic domain"/>
    <property type="match status" value="1"/>
</dbReference>
<keyword evidence="4 8" id="KW-0547">Nucleotide-binding</keyword>
<dbReference type="PROSITE" id="PS51547">
    <property type="entry name" value="C2_PI3K"/>
    <property type="match status" value="1"/>
</dbReference>
<evidence type="ECO:0000256" key="3">
    <source>
        <dbReference type="ARBA" id="ARBA00022679"/>
    </source>
</evidence>
<evidence type="ECO:0000256" key="2">
    <source>
        <dbReference type="ARBA" id="ARBA00019787"/>
    </source>
</evidence>